<protein>
    <submittedName>
        <fullName evidence="4">Flagella synthesis protein FlgN</fullName>
    </submittedName>
</protein>
<keyword evidence="3" id="KW-1005">Bacterial flagellum biogenesis</keyword>
<dbReference type="InterPro" id="IPR036679">
    <property type="entry name" value="FlgN-like_sf"/>
</dbReference>
<comment type="function">
    <text evidence="1">Required for the efficient initiation of filament assembly.</text>
</comment>
<keyword evidence="5" id="KW-1185">Reference proteome</keyword>
<evidence type="ECO:0000313" key="5">
    <source>
        <dbReference type="Proteomes" id="UP000587070"/>
    </source>
</evidence>
<accession>A0A840G472</accession>
<comment type="caution">
    <text evidence="4">The sequence shown here is derived from an EMBL/GenBank/DDBJ whole genome shotgun (WGS) entry which is preliminary data.</text>
</comment>
<dbReference type="Proteomes" id="UP000587070">
    <property type="component" value="Unassembled WGS sequence"/>
</dbReference>
<dbReference type="AlphaFoldDB" id="A0A840G472"/>
<evidence type="ECO:0000256" key="3">
    <source>
        <dbReference type="ARBA" id="ARBA00022795"/>
    </source>
</evidence>
<dbReference type="Gene3D" id="1.20.58.300">
    <property type="entry name" value="FlgN-like"/>
    <property type="match status" value="1"/>
</dbReference>
<gene>
    <name evidence="4" type="ORF">GGD90_001068</name>
</gene>
<keyword evidence="4" id="KW-0969">Cilium</keyword>
<evidence type="ECO:0000256" key="2">
    <source>
        <dbReference type="ARBA" id="ARBA00007703"/>
    </source>
</evidence>
<dbReference type="SUPFAM" id="SSF140566">
    <property type="entry name" value="FlgN-like"/>
    <property type="match status" value="1"/>
</dbReference>
<dbReference type="RefSeq" id="WP_228273623.1">
    <property type="nucleotide sequence ID" value="NZ_SSSP01000003.1"/>
</dbReference>
<sequence>MNWLLRSAVAEPMNSPKELASVIDSELAAVRAFVELLLLEQRILSDGDTDALPEIVERKTVVANTLSACAATRNAYLVAHSFANDRPGIDAWLSAHAEDKAVRESWSSLLALAAEARELNRLNGELIRLRVQHNSEALEALLGASRPLQLYGPDGQTSMSGGGRLRDAV</sequence>
<keyword evidence="4" id="KW-0282">Flagellum</keyword>
<proteinExistence type="inferred from homology"/>
<dbReference type="GO" id="GO:0044780">
    <property type="term" value="P:bacterial-type flagellum assembly"/>
    <property type="evidence" value="ECO:0007669"/>
    <property type="project" value="InterPro"/>
</dbReference>
<reference evidence="4 5" key="1">
    <citation type="submission" date="2020-08" db="EMBL/GenBank/DDBJ databases">
        <title>Genome sequencing of Purple Non-Sulfur Bacteria from various extreme environments.</title>
        <authorList>
            <person name="Mayer M."/>
        </authorList>
    </citation>
    <scope>NUCLEOTIDE SEQUENCE [LARGE SCALE GENOMIC DNA]</scope>
    <source>
        <strain evidence="4 5">2761</strain>
    </source>
</reference>
<dbReference type="Pfam" id="PF05130">
    <property type="entry name" value="FlgN"/>
    <property type="match status" value="1"/>
</dbReference>
<comment type="similarity">
    <text evidence="2">Belongs to the FlgN family.</text>
</comment>
<name>A0A840G472_RHOTE</name>
<organism evidence="4 5">
    <name type="scientific">Rhodocyclus tenuis</name>
    <name type="common">Rhodospirillum tenue</name>
    <dbReference type="NCBI Taxonomy" id="1066"/>
    <lineage>
        <taxon>Bacteria</taxon>
        <taxon>Pseudomonadati</taxon>
        <taxon>Pseudomonadota</taxon>
        <taxon>Betaproteobacteria</taxon>
        <taxon>Rhodocyclales</taxon>
        <taxon>Rhodocyclaceae</taxon>
        <taxon>Rhodocyclus</taxon>
    </lineage>
</organism>
<keyword evidence="4" id="KW-0966">Cell projection</keyword>
<dbReference type="InterPro" id="IPR007809">
    <property type="entry name" value="FlgN-like"/>
</dbReference>
<evidence type="ECO:0000256" key="1">
    <source>
        <dbReference type="ARBA" id="ARBA00002397"/>
    </source>
</evidence>
<evidence type="ECO:0000313" key="4">
    <source>
        <dbReference type="EMBL" id="MBB4246705.1"/>
    </source>
</evidence>
<dbReference type="EMBL" id="JACIGE010000003">
    <property type="protein sequence ID" value="MBB4246705.1"/>
    <property type="molecule type" value="Genomic_DNA"/>
</dbReference>